<dbReference type="InterPro" id="IPR035090">
    <property type="entry name" value="Pyridoxal_P_attach_site"/>
</dbReference>
<evidence type="ECO:0000256" key="4">
    <source>
        <dbReference type="ARBA" id="ARBA00022676"/>
    </source>
</evidence>
<dbReference type="CDD" id="cd04300">
    <property type="entry name" value="GT35_Glycogen_Phosphorylase"/>
    <property type="match status" value="1"/>
</dbReference>
<evidence type="ECO:0000256" key="1">
    <source>
        <dbReference type="ARBA" id="ARBA00001275"/>
    </source>
</evidence>
<dbReference type="PANTHER" id="PTHR11468">
    <property type="entry name" value="GLYCOGEN PHOSPHORYLASE"/>
    <property type="match status" value="1"/>
</dbReference>
<name>A0A0F6W1Z6_9BACT</name>
<comment type="catalytic activity">
    <reaction evidence="1 10">
        <text>[(1-&gt;4)-alpha-D-glucosyl](n) + phosphate = [(1-&gt;4)-alpha-D-glucosyl](n-1) + alpha-D-glucose 1-phosphate</text>
        <dbReference type="Rhea" id="RHEA:41732"/>
        <dbReference type="Rhea" id="RHEA-COMP:9584"/>
        <dbReference type="Rhea" id="RHEA-COMP:9586"/>
        <dbReference type="ChEBI" id="CHEBI:15444"/>
        <dbReference type="ChEBI" id="CHEBI:43474"/>
        <dbReference type="ChEBI" id="CHEBI:58601"/>
        <dbReference type="EC" id="2.4.1.1"/>
    </reaction>
</comment>
<comment type="cofactor">
    <cofactor evidence="2 10">
        <name>pyridoxal 5'-phosphate</name>
        <dbReference type="ChEBI" id="CHEBI:597326"/>
    </cofactor>
</comment>
<organism evidence="11 12">
    <name type="scientific">Sandaracinus amylolyticus</name>
    <dbReference type="NCBI Taxonomy" id="927083"/>
    <lineage>
        <taxon>Bacteria</taxon>
        <taxon>Pseudomonadati</taxon>
        <taxon>Myxococcota</taxon>
        <taxon>Polyangia</taxon>
        <taxon>Polyangiales</taxon>
        <taxon>Sandaracinaceae</taxon>
        <taxon>Sandaracinus</taxon>
    </lineage>
</organism>
<dbReference type="STRING" id="927083.DB32_002389"/>
<dbReference type="InterPro" id="IPR011833">
    <property type="entry name" value="Glycg_phsphrylas"/>
</dbReference>
<evidence type="ECO:0000256" key="3">
    <source>
        <dbReference type="ARBA" id="ARBA00006047"/>
    </source>
</evidence>
<evidence type="ECO:0000256" key="5">
    <source>
        <dbReference type="ARBA" id="ARBA00022679"/>
    </source>
</evidence>
<proteinExistence type="inferred from homology"/>
<dbReference type="GO" id="GO:0008184">
    <property type="term" value="F:glycogen phosphorylase activity"/>
    <property type="evidence" value="ECO:0007669"/>
    <property type="project" value="InterPro"/>
</dbReference>
<comment type="function">
    <text evidence="8">Phosphorylase is an important allosteric enzyme in carbohydrate metabolism. Enzymes from different sources differ in their regulatory mechanisms and in their natural substrates. However, all known phosphorylases share catalytic and structural properties.</text>
</comment>
<keyword evidence="7 10" id="KW-0119">Carbohydrate metabolism</keyword>
<keyword evidence="5 10" id="KW-0808">Transferase</keyword>
<evidence type="ECO:0000256" key="7">
    <source>
        <dbReference type="ARBA" id="ARBA00023277"/>
    </source>
</evidence>
<dbReference type="NCBIfam" id="TIGR02093">
    <property type="entry name" value="P_ylase"/>
    <property type="match status" value="1"/>
</dbReference>
<dbReference type="PROSITE" id="PS00102">
    <property type="entry name" value="PHOSPHORYLASE"/>
    <property type="match status" value="1"/>
</dbReference>
<reference evidence="11 12" key="1">
    <citation type="submission" date="2015-03" db="EMBL/GenBank/DDBJ databases">
        <title>Genome assembly of Sandaracinus amylolyticus DSM 53668.</title>
        <authorList>
            <person name="Sharma G."/>
            <person name="Subramanian S."/>
        </authorList>
    </citation>
    <scope>NUCLEOTIDE SEQUENCE [LARGE SCALE GENOMIC DNA]</scope>
    <source>
        <strain evidence="11 12">DSM 53668</strain>
    </source>
</reference>
<dbReference type="PANTHER" id="PTHR11468:SF3">
    <property type="entry name" value="GLYCOGEN PHOSPHORYLASE, LIVER FORM"/>
    <property type="match status" value="1"/>
</dbReference>
<protein>
    <recommendedName>
        <fullName evidence="10">Alpha-1,4 glucan phosphorylase</fullName>
        <ecNumber evidence="10">2.4.1.1</ecNumber>
    </recommendedName>
</protein>
<evidence type="ECO:0000256" key="2">
    <source>
        <dbReference type="ARBA" id="ARBA00001933"/>
    </source>
</evidence>
<dbReference type="Gene3D" id="3.40.50.2000">
    <property type="entry name" value="Glycogen Phosphorylase B"/>
    <property type="match status" value="2"/>
</dbReference>
<dbReference type="GO" id="GO:0005980">
    <property type="term" value="P:glycogen catabolic process"/>
    <property type="evidence" value="ECO:0007669"/>
    <property type="project" value="TreeGrafter"/>
</dbReference>
<dbReference type="SUPFAM" id="SSF53756">
    <property type="entry name" value="UDP-Glycosyltransferase/glycogen phosphorylase"/>
    <property type="match status" value="1"/>
</dbReference>
<accession>A0A0F6W1Z6</accession>
<dbReference type="Pfam" id="PF00343">
    <property type="entry name" value="Phosphorylase"/>
    <property type="match status" value="1"/>
</dbReference>
<feature type="modified residue" description="N6-(pyridoxal phosphate)lysine" evidence="9">
    <location>
        <position position="683"/>
    </location>
</feature>
<evidence type="ECO:0000256" key="8">
    <source>
        <dbReference type="ARBA" id="ARBA00025174"/>
    </source>
</evidence>
<dbReference type="GO" id="GO:0005737">
    <property type="term" value="C:cytoplasm"/>
    <property type="evidence" value="ECO:0007669"/>
    <property type="project" value="TreeGrafter"/>
</dbReference>
<dbReference type="EC" id="2.4.1.1" evidence="10"/>
<dbReference type="EMBL" id="CP011125">
    <property type="protein sequence ID" value="AKF05240.1"/>
    <property type="molecule type" value="Genomic_DNA"/>
</dbReference>
<keyword evidence="4 10" id="KW-0328">Glycosyltransferase</keyword>
<keyword evidence="6 9" id="KW-0663">Pyridoxal phosphate</keyword>
<dbReference type="AlphaFoldDB" id="A0A0F6W1Z6"/>
<dbReference type="KEGG" id="samy:DB32_002389"/>
<evidence type="ECO:0000256" key="10">
    <source>
        <dbReference type="RuleBase" id="RU000587"/>
    </source>
</evidence>
<sequence length="831" mass="94182">MRDACLRDASIRHCAGMKIREPIPGAPLPVDQPSIKQSIVHHLAHTRMRDQYRASASDVFHAVARAVRDRIADRWLGSTKSQWDDGKKRVYYLSMEYLPGRLLRDAVLNLGIESEVRGALTELGLSYDDVLETEADPGLGNGGLGRLASCFLDSMATLGIAGTGYGIRYDYGMFRQAIVGGAQVEEPDTWLLHGSPWETSRTETTYTVRYEGRVEPRVDPTGRTFYAWVDTQDVIAEAHDIPVPGYRNGVVNTLRLWSPRPVQEFDLALFNAGDHFGSVHKRNVAENISRVLYPNDSGPPGKELRLRQEYFFVSASLQDAVTRHLARWGSLDDLPEKCVFQLNDTHPALAVAEMMRLLMDEHLFTWERAWSITKRAFAYTNHTLMPEALETWPVHMLDRLLPRQLDIIREIDRRLGIEIAQGHDEQAQARMAIIERGPQPNVRMANLSIVGSFSVNGVSALHTQLLRERMFPELDKFFPGKFKNETNGVTPRRWIQQCNPELAKLITEVVGSDAWVTDLEKLRELEKHAGDSAFLERFRAIKRDNKAKLAAFLEKEHGFRCDPSSIFDIQIKRIHEYKRQLLNVLHVIHRYQRIKAGEKPEAPRTVIFGGKAASAYDMAKRIIHLINHVAKTINEDPEAREHLRVFFVPNYRVSYAERLIPAADLSEQISTAGWEASGTGNMKFAMNGAVTIGTLDGANIEIADAVGEDNILIFGMTAEQVIQRVRAGYQPWQLYESDTRLRAVIDGISHGAFSRDEPGRFRPVAQSLLDNDRFLLLGDFASYVETQQRAEQLFRDVPRWTRMSLLNVARMGRFSSDNTIRGYAKDIWGVL</sequence>
<comment type="function">
    <text evidence="10">Allosteric enzyme that catalyzes the rate-limiting step in glycogen catabolism, the phosphorolytic cleavage of glycogen to produce glucose-1-phosphate, and plays a central role in maintaining cellular and organismal glucose homeostasis.</text>
</comment>
<evidence type="ECO:0000313" key="11">
    <source>
        <dbReference type="EMBL" id="AKF05240.1"/>
    </source>
</evidence>
<dbReference type="InterPro" id="IPR000811">
    <property type="entry name" value="Glyco_trans_35"/>
</dbReference>
<dbReference type="Proteomes" id="UP000034883">
    <property type="component" value="Chromosome"/>
</dbReference>
<dbReference type="FunFam" id="3.40.50.2000:FF:000149">
    <property type="entry name" value="Glycogen phosphorylase, muscle form"/>
    <property type="match status" value="1"/>
</dbReference>
<evidence type="ECO:0000313" key="12">
    <source>
        <dbReference type="Proteomes" id="UP000034883"/>
    </source>
</evidence>
<dbReference type="PIRSF" id="PIRSF000460">
    <property type="entry name" value="Pprylas_GlgP"/>
    <property type="match status" value="1"/>
</dbReference>
<comment type="similarity">
    <text evidence="3 10">Belongs to the glycogen phosphorylase family.</text>
</comment>
<keyword evidence="12" id="KW-1185">Reference proteome</keyword>
<dbReference type="GO" id="GO:0030170">
    <property type="term" value="F:pyridoxal phosphate binding"/>
    <property type="evidence" value="ECO:0007669"/>
    <property type="project" value="InterPro"/>
</dbReference>
<evidence type="ECO:0000256" key="6">
    <source>
        <dbReference type="ARBA" id="ARBA00022898"/>
    </source>
</evidence>
<gene>
    <name evidence="11" type="ORF">DB32_002389</name>
</gene>
<evidence type="ECO:0000256" key="9">
    <source>
        <dbReference type="PIRSR" id="PIRSR000460-1"/>
    </source>
</evidence>